<dbReference type="EMBL" id="RJUL01000007">
    <property type="protein sequence ID" value="ROQ24224.1"/>
    <property type="molecule type" value="Genomic_DNA"/>
</dbReference>
<keyword evidence="1" id="KW-0732">Signal</keyword>
<accession>A0A3N1NWL6</accession>
<protein>
    <submittedName>
        <fullName evidence="3">Uncharacterized protein (TIGR02246 family)</fullName>
    </submittedName>
</protein>
<dbReference type="STRING" id="584787.GCA_001247655_00700"/>
<gene>
    <name evidence="3" type="ORF">EDC28_107105</name>
</gene>
<evidence type="ECO:0000313" key="3">
    <source>
        <dbReference type="EMBL" id="ROQ24224.1"/>
    </source>
</evidence>
<evidence type="ECO:0000313" key="4">
    <source>
        <dbReference type="Proteomes" id="UP000268033"/>
    </source>
</evidence>
<reference evidence="3 4" key="1">
    <citation type="submission" date="2018-11" db="EMBL/GenBank/DDBJ databases">
        <title>Genomic Encyclopedia of Type Strains, Phase IV (KMG-IV): sequencing the most valuable type-strain genomes for metagenomic binning, comparative biology and taxonomic classification.</title>
        <authorList>
            <person name="Goeker M."/>
        </authorList>
    </citation>
    <scope>NUCLEOTIDE SEQUENCE [LARGE SCALE GENOMIC DNA]</scope>
    <source>
        <strain evidence="3 4">DSM 21945</strain>
    </source>
</reference>
<feature type="chain" id="PRO_5018191508" evidence="1">
    <location>
        <begin position="19"/>
        <end position="142"/>
    </location>
</feature>
<dbReference type="Proteomes" id="UP000268033">
    <property type="component" value="Unassembled WGS sequence"/>
</dbReference>
<feature type="domain" description="DUF4440" evidence="2">
    <location>
        <begin position="26"/>
        <end position="132"/>
    </location>
</feature>
<comment type="caution">
    <text evidence="3">The sequence shown here is derived from an EMBL/GenBank/DDBJ whole genome shotgun (WGS) entry which is preliminary data.</text>
</comment>
<dbReference type="Gene3D" id="3.10.450.50">
    <property type="match status" value="1"/>
</dbReference>
<dbReference type="AlphaFoldDB" id="A0A3N1NWL6"/>
<keyword evidence="4" id="KW-1185">Reference proteome</keyword>
<sequence length="142" mass="16309">MKNLIFMLFLLASSQLFAAPDDQTQIRALLAGQQQAWNRGDLDGFMAGYWHSPQLRFASGGEVTFGWQQTLDRYRSHYRDKAAMGRLQFDIREVHLYGDHAVVFGHWQLYRQKDQPQGLFTLLLAKLDGNWYITADHTSSAG</sequence>
<evidence type="ECO:0000259" key="2">
    <source>
        <dbReference type="Pfam" id="PF14534"/>
    </source>
</evidence>
<proteinExistence type="predicted"/>
<feature type="signal peptide" evidence="1">
    <location>
        <begin position="1"/>
        <end position="18"/>
    </location>
</feature>
<dbReference type="InterPro" id="IPR032710">
    <property type="entry name" value="NTF2-like_dom_sf"/>
</dbReference>
<dbReference type="Pfam" id="PF14534">
    <property type="entry name" value="DUF4440"/>
    <property type="match status" value="1"/>
</dbReference>
<dbReference type="RefSeq" id="WP_123421978.1">
    <property type="nucleotide sequence ID" value="NZ_JBLXEP010000010.1"/>
</dbReference>
<name>A0A3N1NWL6_9GAMM</name>
<dbReference type="InterPro" id="IPR027843">
    <property type="entry name" value="DUF4440"/>
</dbReference>
<evidence type="ECO:0000256" key="1">
    <source>
        <dbReference type="SAM" id="SignalP"/>
    </source>
</evidence>
<organism evidence="3 4">
    <name type="scientific">Gallaecimonas pentaromativorans</name>
    <dbReference type="NCBI Taxonomy" id="584787"/>
    <lineage>
        <taxon>Bacteria</taxon>
        <taxon>Pseudomonadati</taxon>
        <taxon>Pseudomonadota</taxon>
        <taxon>Gammaproteobacteria</taxon>
        <taxon>Enterobacterales</taxon>
        <taxon>Gallaecimonadaceae</taxon>
        <taxon>Gallaecimonas</taxon>
    </lineage>
</organism>
<dbReference type="SUPFAM" id="SSF54427">
    <property type="entry name" value="NTF2-like"/>
    <property type="match status" value="1"/>
</dbReference>